<dbReference type="InterPro" id="IPR032531">
    <property type="entry name" value="DUF4956"/>
</dbReference>
<protein>
    <submittedName>
        <fullName evidence="2">DUF4956 domain-containing protein</fullName>
    </submittedName>
</protein>
<dbReference type="EMBL" id="CP073084">
    <property type="protein sequence ID" value="QUE54357.1"/>
    <property type="molecule type" value="Genomic_DNA"/>
</dbReference>
<keyword evidence="1" id="KW-1133">Transmembrane helix</keyword>
<dbReference type="Pfam" id="PF16316">
    <property type="entry name" value="DUF4956"/>
    <property type="match status" value="1"/>
</dbReference>
<keyword evidence="1" id="KW-0472">Membrane</keyword>
<accession>A0ABX7YL53</accession>
<dbReference type="Proteomes" id="UP000677616">
    <property type="component" value="Chromosome"/>
</dbReference>
<evidence type="ECO:0000313" key="3">
    <source>
        <dbReference type="Proteomes" id="UP000677616"/>
    </source>
</evidence>
<dbReference type="RefSeq" id="WP_212570903.1">
    <property type="nucleotide sequence ID" value="NZ_CP073084.1"/>
</dbReference>
<reference evidence="2 3" key="1">
    <citation type="submission" date="2021-04" db="EMBL/GenBank/DDBJ databases">
        <title>Complete genome sequence of a novel Streptococcus species.</title>
        <authorList>
            <person name="Teng J.L.L."/>
        </authorList>
    </citation>
    <scope>NUCLEOTIDE SEQUENCE [LARGE SCALE GENOMIC DNA]</scope>
    <source>
        <strain evidence="2 3">HKU75</strain>
    </source>
</reference>
<keyword evidence="1" id="KW-0812">Transmembrane</keyword>
<feature type="transmembrane region" description="Helical" evidence="1">
    <location>
        <begin position="58"/>
        <end position="83"/>
    </location>
</feature>
<evidence type="ECO:0000313" key="2">
    <source>
        <dbReference type="EMBL" id="QUE54357.1"/>
    </source>
</evidence>
<feature type="transmembrane region" description="Helical" evidence="1">
    <location>
        <begin position="20"/>
        <end position="38"/>
    </location>
</feature>
<evidence type="ECO:0000256" key="1">
    <source>
        <dbReference type="SAM" id="Phobius"/>
    </source>
</evidence>
<feature type="transmembrane region" description="Helical" evidence="1">
    <location>
        <begin position="95"/>
        <end position="128"/>
    </location>
</feature>
<sequence>MQLFNSIFTTSNSNITLTQMALTLGVSLLLGVLLAAVYKYKSNYSKEFVITLSLMPSLIAVIIFLVNGNLGTSVAVAGTFGLIKFRSAAGSSKEMLAVLLAMTIGLATGMGYLGLAVIVTVFLSLAILIFENTKFVQVDKNRRHLVITVPKEFDYHQFFEKQFEQSCKEATLLSVRYKKKKEALILEYQITLDKAISDKQVLDAVLAAGPMDVVVNKQVPKRKFL</sequence>
<keyword evidence="3" id="KW-1185">Reference proteome</keyword>
<organism evidence="2 3">
    <name type="scientific">Streptococcus oriscaviae</name>
    <dbReference type="NCBI Taxonomy" id="2781599"/>
    <lineage>
        <taxon>Bacteria</taxon>
        <taxon>Bacillati</taxon>
        <taxon>Bacillota</taxon>
        <taxon>Bacilli</taxon>
        <taxon>Lactobacillales</taxon>
        <taxon>Streptococcaceae</taxon>
        <taxon>Streptococcus</taxon>
    </lineage>
</organism>
<proteinExistence type="predicted"/>
<gene>
    <name evidence="2" type="ORF">INT76_00215</name>
</gene>
<name>A0ABX7YL53_9STRE</name>